<keyword evidence="12" id="KW-1185">Reference proteome</keyword>
<dbReference type="SUPFAM" id="SSF64438">
    <property type="entry name" value="CNF1/YfiH-like putative cysteine hydrolases"/>
    <property type="match status" value="1"/>
</dbReference>
<evidence type="ECO:0000256" key="10">
    <source>
        <dbReference type="RuleBase" id="RU361274"/>
    </source>
</evidence>
<dbReference type="GO" id="GO:0005507">
    <property type="term" value="F:copper ion binding"/>
    <property type="evidence" value="ECO:0007669"/>
    <property type="project" value="TreeGrafter"/>
</dbReference>
<reference evidence="11 12" key="1">
    <citation type="submission" date="2019-05" db="EMBL/GenBank/DDBJ databases">
        <title>The Complete Genome Sequence of the n-alkane-degrading Desulfoglaeba alkanexedens ALDC reveals multiple alkylsuccinate synthase gene clusters.</title>
        <authorList>
            <person name="Callaghan A.V."/>
            <person name="Davidova I.A."/>
            <person name="Duncan K.E."/>
            <person name="Morris B."/>
            <person name="McInerney M.J."/>
        </authorList>
    </citation>
    <scope>NUCLEOTIDE SEQUENCE [LARGE SCALE GENOMIC DNA]</scope>
    <source>
        <strain evidence="11 12">ALDC</strain>
    </source>
</reference>
<dbReference type="OrthoDB" id="4279at2"/>
<comment type="catalytic activity">
    <reaction evidence="1">
        <text>inosine + phosphate = alpha-D-ribose 1-phosphate + hypoxanthine</text>
        <dbReference type="Rhea" id="RHEA:27646"/>
        <dbReference type="ChEBI" id="CHEBI:17368"/>
        <dbReference type="ChEBI" id="CHEBI:17596"/>
        <dbReference type="ChEBI" id="CHEBI:43474"/>
        <dbReference type="ChEBI" id="CHEBI:57720"/>
        <dbReference type="EC" id="2.4.2.1"/>
    </reaction>
    <physiologicalReaction direction="left-to-right" evidence="1">
        <dbReference type="Rhea" id="RHEA:27647"/>
    </physiologicalReaction>
</comment>
<dbReference type="PANTHER" id="PTHR30616:SF2">
    <property type="entry name" value="PURINE NUCLEOSIDE PHOSPHORYLASE LACC1"/>
    <property type="match status" value="1"/>
</dbReference>
<comment type="catalytic activity">
    <reaction evidence="9">
        <text>S-methyl-5'-thioadenosine + phosphate = 5-(methylsulfanyl)-alpha-D-ribose 1-phosphate + adenine</text>
        <dbReference type="Rhea" id="RHEA:11852"/>
        <dbReference type="ChEBI" id="CHEBI:16708"/>
        <dbReference type="ChEBI" id="CHEBI:17509"/>
        <dbReference type="ChEBI" id="CHEBI:43474"/>
        <dbReference type="ChEBI" id="CHEBI:58533"/>
        <dbReference type="EC" id="2.4.2.28"/>
    </reaction>
    <physiologicalReaction direction="left-to-right" evidence="9">
        <dbReference type="Rhea" id="RHEA:11853"/>
    </physiologicalReaction>
</comment>
<evidence type="ECO:0000313" key="12">
    <source>
        <dbReference type="Proteomes" id="UP000298602"/>
    </source>
</evidence>
<dbReference type="PANTHER" id="PTHR30616">
    <property type="entry name" value="UNCHARACTERIZED PROTEIN YFIH"/>
    <property type="match status" value="1"/>
</dbReference>
<gene>
    <name evidence="11" type="primary">pgeF</name>
    <name evidence="11" type="ORF">FDQ92_09875</name>
</gene>
<organism evidence="11 12">
    <name type="scientific">Desulfoglaeba alkanexedens ALDC</name>
    <dbReference type="NCBI Taxonomy" id="980445"/>
    <lineage>
        <taxon>Bacteria</taxon>
        <taxon>Pseudomonadati</taxon>
        <taxon>Thermodesulfobacteriota</taxon>
        <taxon>Syntrophobacteria</taxon>
        <taxon>Syntrophobacterales</taxon>
        <taxon>Syntrophobacteraceae</taxon>
        <taxon>Desulfoglaeba</taxon>
    </lineage>
</organism>
<evidence type="ECO:0000256" key="3">
    <source>
        <dbReference type="ARBA" id="ARBA00022679"/>
    </source>
</evidence>
<dbReference type="InterPro" id="IPR038371">
    <property type="entry name" value="Cu_polyphenol_OxRdtase_sf"/>
</dbReference>
<dbReference type="NCBIfam" id="TIGR00726">
    <property type="entry name" value="peptidoglycan editing factor PgeF"/>
    <property type="match status" value="1"/>
</dbReference>
<dbReference type="AlphaFoldDB" id="A0A4V1ERQ3"/>
<dbReference type="InterPro" id="IPR011324">
    <property type="entry name" value="Cytotoxic_necrot_fac-like_cat"/>
</dbReference>
<evidence type="ECO:0000256" key="6">
    <source>
        <dbReference type="ARBA" id="ARBA00022833"/>
    </source>
</evidence>
<reference evidence="11 12" key="2">
    <citation type="submission" date="2019-05" db="EMBL/GenBank/DDBJ databases">
        <authorList>
            <person name="Suflita J.M."/>
            <person name="Marks C.R."/>
        </authorList>
    </citation>
    <scope>NUCLEOTIDE SEQUENCE [LARGE SCALE GENOMIC DNA]</scope>
    <source>
        <strain evidence="11 12">ALDC</strain>
    </source>
</reference>
<evidence type="ECO:0000256" key="1">
    <source>
        <dbReference type="ARBA" id="ARBA00000553"/>
    </source>
</evidence>
<comment type="catalytic activity">
    <reaction evidence="8">
        <text>adenosine + phosphate = alpha-D-ribose 1-phosphate + adenine</text>
        <dbReference type="Rhea" id="RHEA:27642"/>
        <dbReference type="ChEBI" id="CHEBI:16335"/>
        <dbReference type="ChEBI" id="CHEBI:16708"/>
        <dbReference type="ChEBI" id="CHEBI:43474"/>
        <dbReference type="ChEBI" id="CHEBI:57720"/>
        <dbReference type="EC" id="2.4.2.1"/>
    </reaction>
    <physiologicalReaction direction="left-to-right" evidence="8">
        <dbReference type="Rhea" id="RHEA:27643"/>
    </physiologicalReaction>
</comment>
<keyword evidence="3" id="KW-0808">Transferase</keyword>
<keyword evidence="4" id="KW-0479">Metal-binding</keyword>
<dbReference type="CDD" id="cd16833">
    <property type="entry name" value="YfiH"/>
    <property type="match status" value="1"/>
</dbReference>
<evidence type="ECO:0000313" key="11">
    <source>
        <dbReference type="EMBL" id="QCQ22441.1"/>
    </source>
</evidence>
<comment type="similarity">
    <text evidence="2 10">Belongs to the purine nucleoside phosphorylase YfiH/LACC1 family.</text>
</comment>
<comment type="catalytic activity">
    <reaction evidence="7">
        <text>adenosine + H2O + H(+) = inosine + NH4(+)</text>
        <dbReference type="Rhea" id="RHEA:24408"/>
        <dbReference type="ChEBI" id="CHEBI:15377"/>
        <dbReference type="ChEBI" id="CHEBI:15378"/>
        <dbReference type="ChEBI" id="CHEBI:16335"/>
        <dbReference type="ChEBI" id="CHEBI:17596"/>
        <dbReference type="ChEBI" id="CHEBI:28938"/>
        <dbReference type="EC" id="3.5.4.4"/>
    </reaction>
    <physiologicalReaction direction="left-to-right" evidence="7">
        <dbReference type="Rhea" id="RHEA:24409"/>
    </physiologicalReaction>
</comment>
<keyword evidence="6" id="KW-0862">Zinc</keyword>
<name>A0A4V1ERQ3_9BACT</name>
<dbReference type="Pfam" id="PF02578">
    <property type="entry name" value="Cu-oxidase_4"/>
    <property type="match status" value="1"/>
</dbReference>
<evidence type="ECO:0000256" key="8">
    <source>
        <dbReference type="ARBA" id="ARBA00048968"/>
    </source>
</evidence>
<dbReference type="GO" id="GO:0016787">
    <property type="term" value="F:hydrolase activity"/>
    <property type="evidence" value="ECO:0007669"/>
    <property type="project" value="UniProtKB-KW"/>
</dbReference>
<sequence>MPIPSELTPITYRLLEALDGLTHGVFTRHGGVSLPPYDTLNTAWTNGDRPEHVNENLLRVKRFLGFDHLVSSPQVHGTEIQVVDESVLETRDPGRPFVPAPPGDALVTRLPGVGLMIKIADCQAVFLVDPEKRVAANVHCGWRGSVKEILPKTVRFLKERFGCDPRRMVAAVSPSLGPCCAEFVNHRRELPPSFLPFRTAPNFFDFWAISRRQLMDAGLLPQRIEIAGRCTVCEAQDFFSYRRERITGRMAAVVGWRRKN</sequence>
<keyword evidence="5" id="KW-0378">Hydrolase</keyword>
<evidence type="ECO:0000256" key="2">
    <source>
        <dbReference type="ARBA" id="ARBA00007353"/>
    </source>
</evidence>
<protein>
    <recommendedName>
        <fullName evidence="10">Purine nucleoside phosphorylase</fullName>
    </recommendedName>
</protein>
<evidence type="ECO:0000256" key="5">
    <source>
        <dbReference type="ARBA" id="ARBA00022801"/>
    </source>
</evidence>
<evidence type="ECO:0000256" key="9">
    <source>
        <dbReference type="ARBA" id="ARBA00049893"/>
    </source>
</evidence>
<accession>A0A4V1ERQ3</accession>
<dbReference type="Proteomes" id="UP000298602">
    <property type="component" value="Chromosome"/>
</dbReference>
<evidence type="ECO:0000256" key="7">
    <source>
        <dbReference type="ARBA" id="ARBA00047989"/>
    </source>
</evidence>
<proteinExistence type="inferred from homology"/>
<dbReference type="EMBL" id="CP040098">
    <property type="protein sequence ID" value="QCQ22441.1"/>
    <property type="molecule type" value="Genomic_DNA"/>
</dbReference>
<dbReference type="KEGG" id="dax:FDQ92_09875"/>
<dbReference type="Gene3D" id="3.60.140.10">
    <property type="entry name" value="CNF1/YfiH-like putative cysteine hydrolases"/>
    <property type="match status" value="1"/>
</dbReference>
<dbReference type="InterPro" id="IPR003730">
    <property type="entry name" value="Cu_polyphenol_OxRdtase"/>
</dbReference>
<dbReference type="GO" id="GO:0017061">
    <property type="term" value="F:S-methyl-5-thioadenosine phosphorylase activity"/>
    <property type="evidence" value="ECO:0007669"/>
    <property type="project" value="UniProtKB-EC"/>
</dbReference>
<evidence type="ECO:0000256" key="4">
    <source>
        <dbReference type="ARBA" id="ARBA00022723"/>
    </source>
</evidence>
<dbReference type="RefSeq" id="WP_137424603.1">
    <property type="nucleotide sequence ID" value="NZ_CP040098.1"/>
</dbReference>